<evidence type="ECO:0000256" key="2">
    <source>
        <dbReference type="ARBA" id="ARBA00004201"/>
    </source>
</evidence>
<protein>
    <submittedName>
        <fullName evidence="10">Uncharacterized protein LOC108672386</fullName>
    </submittedName>
</protein>
<keyword evidence="5" id="KW-0694">RNA-binding</keyword>
<feature type="region of interest" description="Disordered" evidence="7">
    <location>
        <begin position="1"/>
        <end position="31"/>
    </location>
</feature>
<dbReference type="PANTHER" id="PTHR21551:SF0">
    <property type="entry name" value="PROTEIN ASSOCIATED WITH TOPO II RELATED-1, ISOFORM A"/>
    <property type="match status" value="1"/>
</dbReference>
<evidence type="ECO:0000256" key="7">
    <source>
        <dbReference type="SAM" id="MobiDB-lite"/>
    </source>
</evidence>
<evidence type="ECO:0000256" key="5">
    <source>
        <dbReference type="ARBA" id="ARBA00022884"/>
    </source>
</evidence>
<reference evidence="10" key="1">
    <citation type="submission" date="2025-08" db="UniProtKB">
        <authorList>
            <consortium name="RefSeq"/>
        </authorList>
    </citation>
    <scope>IDENTIFICATION</scope>
    <source>
        <tissue evidence="10">Whole organism</tissue>
    </source>
</reference>
<dbReference type="Proteomes" id="UP000694843">
    <property type="component" value="Unplaced"/>
</dbReference>
<dbReference type="GeneID" id="108672386"/>
<dbReference type="KEGG" id="hazt:108672386"/>
<evidence type="ECO:0000256" key="6">
    <source>
        <dbReference type="ARBA" id="ARBA00023242"/>
    </source>
</evidence>
<dbReference type="GO" id="GO:0000932">
    <property type="term" value="C:P-body"/>
    <property type="evidence" value="ECO:0007669"/>
    <property type="project" value="UniProtKB-SubCell"/>
</dbReference>
<sequence>MDQDDFFGFDATPLDDDLGGGCDREDDDDFDALNDETFGMCASTGDWEDQHRQLSGLEEDGVTDGFFKDNDEGDKLDGVRIPGSTLSSHVPYSQIALNNGLGNLVMGTPPSYSTPPKPSLIDPVKLSESPGNGIWAPEASMLEKIGFNRGLDDTSMNSQLYQLLNQNNSQHPQQLSNIMALQQRRQQMLSAVPETSVGLGHDTQRSNLFSSSSQMQHQLMSMFDNRTSLQSNFDQQQQQQIHAPSLPLGFASNVKSVADLEMEMRLQQLKVGGNHVEGIVRAEDLERTPVPRLGNDLAKPLMSLFQNQQQQPTQQQHTAQQQKYKEQQQLHQQKQMMELQQRRNHQYQQQMLHKQQHLQRHTSIHPLTGLPLNAPGSGPHPGNVMQVNRMLPPNMQFLQRRQKEMMMASLNGRQPQQQMMGGILPMGSHLPPSMQLDPNFQNFSPNLRNRNWNEFEHGMGNGGTCIDRRGSFPINGRGREGQFDGRQHGYDRDNYRDFGSNHRDFGNNGGRIRRDSEAEWEEWERTRMEDEYAGLMTPKQKSWLRNIQTMQLTTDNPYRDDYYFVMYEAKRSRVHLDAPLQIQGLKALLPVIGGDQDKETGNTYQPPAMENSLGKLQVASVNAPRKIMDLQVVHLDAKEPTTKLQMEMRTHRMLLLSIEKLYGQLMELEDLDRKISYLPDSPTRDIFIRRAKELTNEMWKSISTNDEYMRSLLSIRKGKTLVLTLGRRLGKDAAMRTMDVVLKYLPYLTQNSQPQHQNTLYILWPLADELLQTASAENLLHFVKGLLPYLRTSKASENSKKDATADKSNKSIKNDELSPLLKSKFSISFIVGVLVQGESAHQKMKLSEHEDWKEFLSSISAVMVQEPNTITDTLVRDSDVANVDRAMSIARILSTGTASVSTTSPPVVVLSRGQTLSSLTKQRGLGGAGASDVNQSSPASSLAGSYLADRGS</sequence>
<keyword evidence="9" id="KW-1185">Reference proteome</keyword>
<gene>
    <name evidence="10" type="primary">LOC108672386</name>
</gene>
<dbReference type="CTD" id="42058"/>
<dbReference type="OrthoDB" id="8251691at2759"/>
<feature type="region of interest" description="Disordered" evidence="7">
    <location>
        <begin position="921"/>
        <end position="952"/>
    </location>
</feature>
<dbReference type="InterPro" id="IPR019167">
    <property type="entry name" value="PAT1_dom"/>
</dbReference>
<keyword evidence="4" id="KW-0963">Cytoplasm</keyword>
<feature type="domain" description="mRNA decay factor PAT1" evidence="8">
    <location>
        <begin position="609"/>
        <end position="741"/>
    </location>
</feature>
<evidence type="ECO:0000256" key="4">
    <source>
        <dbReference type="ARBA" id="ARBA00022490"/>
    </source>
</evidence>
<dbReference type="GO" id="GO:0033962">
    <property type="term" value="P:P-body assembly"/>
    <property type="evidence" value="ECO:0007669"/>
    <property type="project" value="TreeGrafter"/>
</dbReference>
<accession>A0A8B7NR18</accession>
<dbReference type="GO" id="GO:0005634">
    <property type="term" value="C:nucleus"/>
    <property type="evidence" value="ECO:0007669"/>
    <property type="project" value="UniProtKB-SubCell"/>
</dbReference>
<evidence type="ECO:0000256" key="3">
    <source>
        <dbReference type="ARBA" id="ARBA00009138"/>
    </source>
</evidence>
<keyword evidence="6" id="KW-0539">Nucleus</keyword>
<dbReference type="Pfam" id="PF09770">
    <property type="entry name" value="PAT1"/>
    <property type="match status" value="1"/>
</dbReference>
<dbReference type="AlphaFoldDB" id="A0A8B7NR18"/>
<evidence type="ECO:0000256" key="1">
    <source>
        <dbReference type="ARBA" id="ARBA00004123"/>
    </source>
</evidence>
<dbReference type="PANTHER" id="PTHR21551">
    <property type="entry name" value="TOPOISOMERASE II-ASSOCIATED PROTEIN PAT1"/>
    <property type="match status" value="1"/>
</dbReference>
<name>A0A8B7NR18_HYAAZ</name>
<evidence type="ECO:0000259" key="8">
    <source>
        <dbReference type="Pfam" id="PF09770"/>
    </source>
</evidence>
<dbReference type="InterPro" id="IPR039900">
    <property type="entry name" value="Pat1-like"/>
</dbReference>
<comment type="similarity">
    <text evidence="3">Belongs to the PAT1 family.</text>
</comment>
<organism evidence="9 10">
    <name type="scientific">Hyalella azteca</name>
    <name type="common">Amphipod</name>
    <dbReference type="NCBI Taxonomy" id="294128"/>
    <lineage>
        <taxon>Eukaryota</taxon>
        <taxon>Metazoa</taxon>
        <taxon>Ecdysozoa</taxon>
        <taxon>Arthropoda</taxon>
        <taxon>Crustacea</taxon>
        <taxon>Multicrustacea</taxon>
        <taxon>Malacostraca</taxon>
        <taxon>Eumalacostraca</taxon>
        <taxon>Peracarida</taxon>
        <taxon>Amphipoda</taxon>
        <taxon>Senticaudata</taxon>
        <taxon>Talitrida</taxon>
        <taxon>Talitroidea</taxon>
        <taxon>Hyalellidae</taxon>
        <taxon>Hyalella</taxon>
    </lineage>
</organism>
<evidence type="ECO:0000313" key="10">
    <source>
        <dbReference type="RefSeq" id="XP_018015521.1"/>
    </source>
</evidence>
<evidence type="ECO:0000313" key="9">
    <source>
        <dbReference type="Proteomes" id="UP000694843"/>
    </source>
</evidence>
<feature type="compositionally biased region" description="Polar residues" evidence="7">
    <location>
        <begin position="932"/>
        <end position="943"/>
    </location>
</feature>
<comment type="subcellular location">
    <subcellularLocation>
        <location evidence="2">Cytoplasm</location>
        <location evidence="2">P-body</location>
    </subcellularLocation>
    <subcellularLocation>
        <location evidence="1">Nucleus</location>
    </subcellularLocation>
</comment>
<dbReference type="GO" id="GO:0000290">
    <property type="term" value="P:deadenylation-dependent decapping of nuclear-transcribed mRNA"/>
    <property type="evidence" value="ECO:0007669"/>
    <property type="project" value="InterPro"/>
</dbReference>
<dbReference type="RefSeq" id="XP_018015521.1">
    <property type="nucleotide sequence ID" value="XM_018160032.2"/>
</dbReference>
<dbReference type="GO" id="GO:0003723">
    <property type="term" value="F:RNA binding"/>
    <property type="evidence" value="ECO:0007669"/>
    <property type="project" value="UniProtKB-KW"/>
</dbReference>
<proteinExistence type="inferred from homology"/>